<feature type="domain" description="Telomeric single stranded DNA binding POT1/Cdc13" evidence="5">
    <location>
        <begin position="25"/>
        <end position="148"/>
    </location>
</feature>
<comment type="subcellular location">
    <subcellularLocation>
        <location evidence="1">Chromosome</location>
        <location evidence="1">Telomere</location>
    </subcellularLocation>
</comment>
<gene>
    <name evidence="6" type="ORF">GGI15_001882</name>
</gene>
<evidence type="ECO:0000256" key="2">
    <source>
        <dbReference type="ARBA" id="ARBA00022454"/>
    </source>
</evidence>
<dbReference type="SMART" id="SM00976">
    <property type="entry name" value="Telo_bind"/>
    <property type="match status" value="1"/>
</dbReference>
<evidence type="ECO:0000313" key="7">
    <source>
        <dbReference type="Proteomes" id="UP001140172"/>
    </source>
</evidence>
<dbReference type="GO" id="GO:0032210">
    <property type="term" value="P:regulation of telomere maintenance via telomerase"/>
    <property type="evidence" value="ECO:0007669"/>
    <property type="project" value="TreeGrafter"/>
</dbReference>
<comment type="caution">
    <text evidence="6">The sequence shown here is derived from an EMBL/GenBank/DDBJ whole genome shotgun (WGS) entry which is preliminary data.</text>
</comment>
<evidence type="ECO:0000256" key="4">
    <source>
        <dbReference type="ARBA" id="ARBA00023125"/>
    </source>
</evidence>
<dbReference type="Gene3D" id="2.40.50.140">
    <property type="entry name" value="Nucleic acid-binding proteins"/>
    <property type="match status" value="2"/>
</dbReference>
<dbReference type="InterPro" id="IPR012340">
    <property type="entry name" value="NA-bd_OB-fold"/>
</dbReference>
<protein>
    <recommendedName>
        <fullName evidence="5">Telomeric single stranded DNA binding POT1/Cdc13 domain-containing protein</fullName>
    </recommendedName>
</protein>
<keyword evidence="7" id="KW-1185">Reference proteome</keyword>
<keyword evidence="2" id="KW-0158">Chromosome</keyword>
<name>A0A9W8HMN5_9FUNG</name>
<sequence>MHHPPSADQLLDNAAYVACLAQNSLTPLNAVPTSGIVSVLGCVLSFSEPRRTSGRQQHYCMRIRLVDPTILADNRSITYMVFDALDALPQITHTGDVIWLTNVKCQPYNGYPQLLKNHSTAYRITRHDESLDDDGCHPLIRYLRAACSGRVGGQPMTPSAIASPPASSTIALPPVSSSSAYYRLVADMHPGQYADVSVEVLAIQPPRTDALNNTLSLRCLVTDYSENPNLPCDLFASVPGHRVIPCDFSYPDDIPKMPELSVGCALWLRNCQMLADPEWGVRLSVTKDAKYPRTLVVKPLTPDMHGVGEFIARKRDCPGGEADASDAAIDAADVVADNGDDNDAVAEDLPAVTRLSDVCASSKVNVRYRVRATVTRTYPSAANDALIGDECRAILELSDTPSDGGDSAKCLAFFLATKPQSLFKLLHMPADSVDMDEARRRIGRILATPQKVDLVVGACLVPGPQDIPTRCLLIEKFISPI</sequence>
<dbReference type="GO" id="GO:0000783">
    <property type="term" value="C:nuclear telomere cap complex"/>
    <property type="evidence" value="ECO:0007669"/>
    <property type="project" value="TreeGrafter"/>
</dbReference>
<evidence type="ECO:0000256" key="1">
    <source>
        <dbReference type="ARBA" id="ARBA00004574"/>
    </source>
</evidence>
<organism evidence="6 7">
    <name type="scientific">Coemansia interrupta</name>
    <dbReference type="NCBI Taxonomy" id="1126814"/>
    <lineage>
        <taxon>Eukaryota</taxon>
        <taxon>Fungi</taxon>
        <taxon>Fungi incertae sedis</taxon>
        <taxon>Zoopagomycota</taxon>
        <taxon>Kickxellomycotina</taxon>
        <taxon>Kickxellomycetes</taxon>
        <taxon>Kickxellales</taxon>
        <taxon>Kickxellaceae</taxon>
        <taxon>Coemansia</taxon>
    </lineage>
</organism>
<reference evidence="6" key="1">
    <citation type="submission" date="2022-07" db="EMBL/GenBank/DDBJ databases">
        <title>Phylogenomic reconstructions and comparative analyses of Kickxellomycotina fungi.</title>
        <authorList>
            <person name="Reynolds N.K."/>
            <person name="Stajich J.E."/>
            <person name="Barry K."/>
            <person name="Grigoriev I.V."/>
            <person name="Crous P."/>
            <person name="Smith M.E."/>
        </authorList>
    </citation>
    <scope>NUCLEOTIDE SEQUENCE</scope>
    <source>
        <strain evidence="6">BCRC 34489</strain>
    </source>
</reference>
<dbReference type="InterPro" id="IPR028389">
    <property type="entry name" value="POT1"/>
</dbReference>
<proteinExistence type="predicted"/>
<dbReference type="Proteomes" id="UP001140172">
    <property type="component" value="Unassembled WGS sequence"/>
</dbReference>
<dbReference type="SUPFAM" id="SSF50249">
    <property type="entry name" value="Nucleic acid-binding proteins"/>
    <property type="match status" value="1"/>
</dbReference>
<evidence type="ECO:0000259" key="5">
    <source>
        <dbReference type="SMART" id="SM00976"/>
    </source>
</evidence>
<dbReference type="Pfam" id="PF02765">
    <property type="entry name" value="POT1"/>
    <property type="match status" value="1"/>
</dbReference>
<dbReference type="InterPro" id="IPR011564">
    <property type="entry name" value="Telomer_end-bd_POT1/Cdc13"/>
</dbReference>
<keyword evidence="4" id="KW-0238">DNA-binding</keyword>
<dbReference type="PANTHER" id="PTHR14513">
    <property type="entry name" value="PROTECTION OF TELOMERES 1"/>
    <property type="match status" value="1"/>
</dbReference>
<dbReference type="EMBL" id="JANBUM010000085">
    <property type="protein sequence ID" value="KAJ2785573.1"/>
    <property type="molecule type" value="Genomic_DNA"/>
</dbReference>
<dbReference type="PANTHER" id="PTHR14513:SF0">
    <property type="entry name" value="PROTECTION OF TELOMERES PROTEIN 1"/>
    <property type="match status" value="1"/>
</dbReference>
<dbReference type="OrthoDB" id="2186770at2759"/>
<dbReference type="GO" id="GO:0010521">
    <property type="term" value="F:telomerase inhibitor activity"/>
    <property type="evidence" value="ECO:0007669"/>
    <property type="project" value="TreeGrafter"/>
</dbReference>
<evidence type="ECO:0000256" key="3">
    <source>
        <dbReference type="ARBA" id="ARBA00022895"/>
    </source>
</evidence>
<keyword evidence="3" id="KW-0779">Telomere</keyword>
<evidence type="ECO:0000313" key="6">
    <source>
        <dbReference type="EMBL" id="KAJ2785573.1"/>
    </source>
</evidence>
<dbReference type="GO" id="GO:0016233">
    <property type="term" value="P:telomere capping"/>
    <property type="evidence" value="ECO:0007669"/>
    <property type="project" value="TreeGrafter"/>
</dbReference>
<accession>A0A9W8HMN5</accession>
<dbReference type="GO" id="GO:0098505">
    <property type="term" value="F:G-rich strand telomeric DNA binding"/>
    <property type="evidence" value="ECO:0007669"/>
    <property type="project" value="TreeGrafter"/>
</dbReference>
<dbReference type="AlphaFoldDB" id="A0A9W8HMN5"/>